<keyword evidence="5" id="KW-1185">Reference proteome</keyword>
<keyword evidence="3" id="KW-0812">Transmembrane</keyword>
<dbReference type="InterPro" id="IPR019734">
    <property type="entry name" value="TPR_rpt"/>
</dbReference>
<dbReference type="SUPFAM" id="SSF48452">
    <property type="entry name" value="TPR-like"/>
    <property type="match status" value="1"/>
</dbReference>
<dbReference type="Proteomes" id="UP001642483">
    <property type="component" value="Unassembled WGS sequence"/>
</dbReference>
<protein>
    <recommendedName>
        <fullName evidence="6">Stress-induced-phosphoprotein 1</fullName>
    </recommendedName>
</protein>
<reference evidence="4 5" key="1">
    <citation type="submission" date="2024-02" db="EMBL/GenBank/DDBJ databases">
        <authorList>
            <person name="Daric V."/>
            <person name="Darras S."/>
        </authorList>
    </citation>
    <scope>NUCLEOTIDE SEQUENCE [LARGE SCALE GENOMIC DNA]</scope>
</reference>
<accession>A0ABP0FYI5</accession>
<evidence type="ECO:0000256" key="2">
    <source>
        <dbReference type="ARBA" id="ARBA00022803"/>
    </source>
</evidence>
<dbReference type="PANTHER" id="PTHR22904">
    <property type="entry name" value="TPR REPEAT CONTAINING PROTEIN"/>
    <property type="match status" value="1"/>
</dbReference>
<evidence type="ECO:0000313" key="4">
    <source>
        <dbReference type="EMBL" id="CAK8683611.1"/>
    </source>
</evidence>
<sequence>MNHAKSAVGSLKMTDKTNIVGSSKAKANALMKSGKYLEAIMEYSEGIAMQPSNPVLYSNRSLAFLKVDQYFFALKDAETTIRLVPDWAKGYYRKGQAEQAAEMYALAIATYESGLRLCPCDEMLLKSLEEAKKLQQKIFARRRATLRRYTIFAGVIGCLLVIGDMWQPQFSFFQYPWLRGIVLTCFPIIGYLLASLILSFQRSNKAILLNPPPELLSGSNIDYNSVGTNSSLSGDTCANMQQHQSSLLAKSE</sequence>
<dbReference type="SMART" id="SM00028">
    <property type="entry name" value="TPR"/>
    <property type="match status" value="3"/>
</dbReference>
<name>A0ABP0FYI5_CLALP</name>
<keyword evidence="3" id="KW-1133">Transmembrane helix</keyword>
<organism evidence="4 5">
    <name type="scientific">Clavelina lepadiformis</name>
    <name type="common">Light-bulb sea squirt</name>
    <name type="synonym">Ascidia lepadiformis</name>
    <dbReference type="NCBI Taxonomy" id="159417"/>
    <lineage>
        <taxon>Eukaryota</taxon>
        <taxon>Metazoa</taxon>
        <taxon>Chordata</taxon>
        <taxon>Tunicata</taxon>
        <taxon>Ascidiacea</taxon>
        <taxon>Aplousobranchia</taxon>
        <taxon>Clavelinidae</taxon>
        <taxon>Clavelina</taxon>
    </lineage>
</organism>
<evidence type="ECO:0000313" key="5">
    <source>
        <dbReference type="Proteomes" id="UP001642483"/>
    </source>
</evidence>
<evidence type="ECO:0000256" key="3">
    <source>
        <dbReference type="SAM" id="Phobius"/>
    </source>
</evidence>
<dbReference type="Gene3D" id="1.25.40.10">
    <property type="entry name" value="Tetratricopeptide repeat domain"/>
    <property type="match status" value="1"/>
</dbReference>
<feature type="transmembrane region" description="Helical" evidence="3">
    <location>
        <begin position="149"/>
        <end position="166"/>
    </location>
</feature>
<comment type="caution">
    <text evidence="4">The sequence shown here is derived from an EMBL/GenBank/DDBJ whole genome shotgun (WGS) entry which is preliminary data.</text>
</comment>
<gene>
    <name evidence="4" type="ORF">CVLEPA_LOCUS14664</name>
</gene>
<keyword evidence="3" id="KW-0472">Membrane</keyword>
<dbReference type="PANTHER" id="PTHR22904:SF523">
    <property type="entry name" value="STRESS-INDUCED-PHOSPHOPROTEIN 1"/>
    <property type="match status" value="1"/>
</dbReference>
<evidence type="ECO:0000256" key="1">
    <source>
        <dbReference type="ARBA" id="ARBA00022737"/>
    </source>
</evidence>
<dbReference type="EMBL" id="CAWYQH010000097">
    <property type="protein sequence ID" value="CAK8683611.1"/>
    <property type="molecule type" value="Genomic_DNA"/>
</dbReference>
<proteinExistence type="predicted"/>
<dbReference type="InterPro" id="IPR011990">
    <property type="entry name" value="TPR-like_helical_dom_sf"/>
</dbReference>
<feature type="transmembrane region" description="Helical" evidence="3">
    <location>
        <begin position="178"/>
        <end position="200"/>
    </location>
</feature>
<keyword evidence="1" id="KW-0677">Repeat</keyword>
<keyword evidence="2" id="KW-0802">TPR repeat</keyword>
<evidence type="ECO:0008006" key="6">
    <source>
        <dbReference type="Google" id="ProtNLM"/>
    </source>
</evidence>